<sequence length="330" mass="36032">MIESHTTSMKRYVLALPLLVSSLFLPIHAAMAITVSPVVMDLEIAKGSSKQDKITVRNDSDRVQTYALTVQNFVAEGEEGAQTYVEEEQPFGLAAWVIVDKPAVTLQPGESADFPFAINIPSDAEPGGHYAAIFFSSSPGGTERTGVGVAAKTGVLLLVNVPGDIREDARVETFRMSGGGWISRLPANFELRLRNLGNTHFRPRGTLVVRNLLGSVVARVPANPKNSAVLPNSVRKIYAVWANTMDIPSGGFWTEVTNEWRNFAFGRYTASVDMTYGSQNKSLEVQSVAFWVFPWRLAILASVGVVLIFALLRLYNAMIVRAALKRSGKT</sequence>
<evidence type="ECO:0000256" key="1">
    <source>
        <dbReference type="SAM" id="Phobius"/>
    </source>
</evidence>
<dbReference type="AlphaFoldDB" id="A0A1F7UJQ6"/>
<evidence type="ECO:0000313" key="2">
    <source>
        <dbReference type="EMBL" id="OGL78485.1"/>
    </source>
</evidence>
<comment type="caution">
    <text evidence="2">The sequence shown here is derived from an EMBL/GenBank/DDBJ whole genome shotgun (WGS) entry which is preliminary data.</text>
</comment>
<protein>
    <recommendedName>
        <fullName evidence="4">DUF916 domain-containing protein</fullName>
    </recommendedName>
</protein>
<evidence type="ECO:0008006" key="4">
    <source>
        <dbReference type="Google" id="ProtNLM"/>
    </source>
</evidence>
<name>A0A1F7UJQ6_9BACT</name>
<gene>
    <name evidence="2" type="ORF">A3E39_00565</name>
</gene>
<feature type="transmembrane region" description="Helical" evidence="1">
    <location>
        <begin position="288"/>
        <end position="312"/>
    </location>
</feature>
<dbReference type="EMBL" id="MGEH01000030">
    <property type="protein sequence ID" value="OGL78485.1"/>
    <property type="molecule type" value="Genomic_DNA"/>
</dbReference>
<accession>A0A1F7UJQ6</accession>
<keyword evidence="1" id="KW-1133">Transmembrane helix</keyword>
<evidence type="ECO:0000313" key="3">
    <source>
        <dbReference type="Proteomes" id="UP000176603"/>
    </source>
</evidence>
<keyword evidence="1" id="KW-0472">Membrane</keyword>
<dbReference type="STRING" id="1802399.A3E39_00565"/>
<keyword evidence="1" id="KW-0812">Transmembrane</keyword>
<organism evidence="2 3">
    <name type="scientific">Candidatus Uhrbacteria bacterium RIFCSPHIGHO2_12_FULL_60_25</name>
    <dbReference type="NCBI Taxonomy" id="1802399"/>
    <lineage>
        <taxon>Bacteria</taxon>
        <taxon>Candidatus Uhriibacteriota</taxon>
    </lineage>
</organism>
<proteinExistence type="predicted"/>
<dbReference type="Proteomes" id="UP000176603">
    <property type="component" value="Unassembled WGS sequence"/>
</dbReference>
<reference evidence="2 3" key="1">
    <citation type="journal article" date="2016" name="Nat. Commun.">
        <title>Thousands of microbial genomes shed light on interconnected biogeochemical processes in an aquifer system.</title>
        <authorList>
            <person name="Anantharaman K."/>
            <person name="Brown C.T."/>
            <person name="Hug L.A."/>
            <person name="Sharon I."/>
            <person name="Castelle C.J."/>
            <person name="Probst A.J."/>
            <person name="Thomas B.C."/>
            <person name="Singh A."/>
            <person name="Wilkins M.J."/>
            <person name="Karaoz U."/>
            <person name="Brodie E.L."/>
            <person name="Williams K.H."/>
            <person name="Hubbard S.S."/>
            <person name="Banfield J.F."/>
        </authorList>
    </citation>
    <scope>NUCLEOTIDE SEQUENCE [LARGE SCALE GENOMIC DNA]</scope>
</reference>